<protein>
    <submittedName>
        <fullName evidence="2">Uncharacterized protein</fullName>
    </submittedName>
</protein>
<proteinExistence type="predicted"/>
<sequence length="140" mass="15438">MSYIITEGATSDDYRGGRGHMQLHWHQMPLPTVRPLAEDSSLGDIEIRWQVKISDGVKAHLNLEEAQALRQMLDEAIVHVMARGGAVTYRTGDDNGVVGLRTVKGDGTGTVPEWVREARENGYPSPREALGISESREASR</sequence>
<reference evidence="2 3" key="1">
    <citation type="submission" date="2019-12" db="EMBL/GenBank/DDBJ databases">
        <title>Nocardia sp. nov. ET3-3 isolated from soil.</title>
        <authorList>
            <person name="Kanchanasin P."/>
            <person name="Tanasupawat S."/>
            <person name="Yuki M."/>
            <person name="Kudo T."/>
        </authorList>
    </citation>
    <scope>NUCLEOTIDE SEQUENCE [LARGE SCALE GENOMIC DNA]</scope>
    <source>
        <strain evidence="2 3">ET3-3</strain>
    </source>
</reference>
<accession>A0A7K1UU96</accession>
<dbReference type="AlphaFoldDB" id="A0A7K1UU96"/>
<keyword evidence="3" id="KW-1185">Reference proteome</keyword>
<evidence type="ECO:0000313" key="3">
    <source>
        <dbReference type="Proteomes" id="UP000466794"/>
    </source>
</evidence>
<dbReference type="RefSeq" id="WP_157386773.1">
    <property type="nucleotide sequence ID" value="NZ_WRPP01000001.1"/>
</dbReference>
<dbReference type="Proteomes" id="UP000466794">
    <property type="component" value="Unassembled WGS sequence"/>
</dbReference>
<comment type="caution">
    <text evidence="2">The sequence shown here is derived from an EMBL/GenBank/DDBJ whole genome shotgun (WGS) entry which is preliminary data.</text>
</comment>
<evidence type="ECO:0000256" key="1">
    <source>
        <dbReference type="SAM" id="MobiDB-lite"/>
    </source>
</evidence>
<organism evidence="2 3">
    <name type="scientific">Nocardia terrae</name>
    <dbReference type="NCBI Taxonomy" id="2675851"/>
    <lineage>
        <taxon>Bacteria</taxon>
        <taxon>Bacillati</taxon>
        <taxon>Actinomycetota</taxon>
        <taxon>Actinomycetes</taxon>
        <taxon>Mycobacteriales</taxon>
        <taxon>Nocardiaceae</taxon>
        <taxon>Nocardia</taxon>
    </lineage>
</organism>
<gene>
    <name evidence="2" type="ORF">GPX89_09225</name>
</gene>
<feature type="region of interest" description="Disordered" evidence="1">
    <location>
        <begin position="117"/>
        <end position="140"/>
    </location>
</feature>
<name>A0A7K1UU96_9NOCA</name>
<evidence type="ECO:0000313" key="2">
    <source>
        <dbReference type="EMBL" id="MVU77428.1"/>
    </source>
</evidence>
<dbReference type="EMBL" id="WRPP01000001">
    <property type="protein sequence ID" value="MVU77428.1"/>
    <property type="molecule type" value="Genomic_DNA"/>
</dbReference>